<dbReference type="AlphaFoldDB" id="A0A507B0Q3"/>
<sequence>MYGNLHPSQHDQTPVDEAKLDDVASPWKWEKPPTRPPLSARTALATCVESRQVAESLLPHRLSFRYLNKHYQVKPWLRQEGSLNAEVYLYGDLRFNGYHDVFLFEAPWDDACTISEIKRHRVPSGIKDMRKIAVPATALTERSWGVTTDGYYGSSWMSCACEADNCHDSCRQEPLPRLMRCFASAKTLFIADTRSAVVVNERVAPQREWKCRTCAAESDGGGHKWPTIPMADGTGLYVVCDEREGCASVRTHEALEKVRRGWRPAVSVL</sequence>
<dbReference type="InParanoid" id="A0A507B0Q3"/>
<dbReference type="RefSeq" id="XP_030997543.1">
    <property type="nucleotide sequence ID" value="XM_031135755.1"/>
</dbReference>
<dbReference type="EMBL" id="SKBQ01000001">
    <property type="protein sequence ID" value="TPX15832.1"/>
    <property type="molecule type" value="Genomic_DNA"/>
</dbReference>
<comment type="caution">
    <text evidence="1">The sequence shown here is derived from an EMBL/GenBank/DDBJ whole genome shotgun (WGS) entry which is preliminary data.</text>
</comment>
<protein>
    <submittedName>
        <fullName evidence="1">Uncharacterized protein</fullName>
    </submittedName>
</protein>
<dbReference type="Proteomes" id="UP000319257">
    <property type="component" value="Unassembled WGS sequence"/>
</dbReference>
<gene>
    <name evidence="1" type="ORF">E0L32_000166</name>
</gene>
<name>A0A507B0Q3_9PEZI</name>
<proteinExistence type="predicted"/>
<reference evidence="1 2" key="1">
    <citation type="submission" date="2019-06" db="EMBL/GenBank/DDBJ databases">
        <title>Draft genome sequence of the filamentous fungus Phialemoniopsis curvata isolated from diesel fuel.</title>
        <authorList>
            <person name="Varaljay V.A."/>
            <person name="Lyon W.J."/>
            <person name="Crouch A.L."/>
            <person name="Drake C.E."/>
            <person name="Hollomon J.M."/>
            <person name="Nadeau L.J."/>
            <person name="Nunn H.S."/>
            <person name="Stevenson B.S."/>
            <person name="Bojanowski C.L."/>
            <person name="Crookes-Goodson W.J."/>
        </authorList>
    </citation>
    <scope>NUCLEOTIDE SEQUENCE [LARGE SCALE GENOMIC DNA]</scope>
    <source>
        <strain evidence="1 2">D216</strain>
    </source>
</reference>
<evidence type="ECO:0000313" key="1">
    <source>
        <dbReference type="EMBL" id="TPX15832.1"/>
    </source>
</evidence>
<evidence type="ECO:0000313" key="2">
    <source>
        <dbReference type="Proteomes" id="UP000319257"/>
    </source>
</evidence>
<accession>A0A507B0Q3</accession>
<organism evidence="1 2">
    <name type="scientific">Thyridium curvatum</name>
    <dbReference type="NCBI Taxonomy" id="1093900"/>
    <lineage>
        <taxon>Eukaryota</taxon>
        <taxon>Fungi</taxon>
        <taxon>Dikarya</taxon>
        <taxon>Ascomycota</taxon>
        <taxon>Pezizomycotina</taxon>
        <taxon>Sordariomycetes</taxon>
        <taxon>Sordariomycetidae</taxon>
        <taxon>Thyridiales</taxon>
        <taxon>Thyridiaceae</taxon>
        <taxon>Thyridium</taxon>
    </lineage>
</organism>
<dbReference type="GeneID" id="41967613"/>
<keyword evidence="2" id="KW-1185">Reference proteome</keyword>